<dbReference type="Pfam" id="PF00646">
    <property type="entry name" value="F-box"/>
    <property type="match status" value="1"/>
</dbReference>
<dbReference type="InterPro" id="IPR036047">
    <property type="entry name" value="F-box-like_dom_sf"/>
</dbReference>
<dbReference type="InterPro" id="IPR001810">
    <property type="entry name" value="F-box_dom"/>
</dbReference>
<dbReference type="OrthoDB" id="3626166at2759"/>
<proteinExistence type="predicted"/>
<protein>
    <recommendedName>
        <fullName evidence="1">F-box domain-containing protein</fullName>
    </recommendedName>
</protein>
<reference evidence="2" key="1">
    <citation type="journal article" date="2020" name="Stud. Mycol.">
        <title>101 Dothideomycetes genomes: a test case for predicting lifestyles and emergence of pathogens.</title>
        <authorList>
            <person name="Haridas S."/>
            <person name="Albert R."/>
            <person name="Binder M."/>
            <person name="Bloem J."/>
            <person name="Labutti K."/>
            <person name="Salamov A."/>
            <person name="Andreopoulos B."/>
            <person name="Baker S."/>
            <person name="Barry K."/>
            <person name="Bills G."/>
            <person name="Bluhm B."/>
            <person name="Cannon C."/>
            <person name="Castanera R."/>
            <person name="Culley D."/>
            <person name="Daum C."/>
            <person name="Ezra D."/>
            <person name="Gonzalez J."/>
            <person name="Henrissat B."/>
            <person name="Kuo A."/>
            <person name="Liang C."/>
            <person name="Lipzen A."/>
            <person name="Lutzoni F."/>
            <person name="Magnuson J."/>
            <person name="Mondo S."/>
            <person name="Nolan M."/>
            <person name="Ohm R."/>
            <person name="Pangilinan J."/>
            <person name="Park H.-J."/>
            <person name="Ramirez L."/>
            <person name="Alfaro M."/>
            <person name="Sun H."/>
            <person name="Tritt A."/>
            <person name="Yoshinaga Y."/>
            <person name="Zwiers L.-H."/>
            <person name="Turgeon B."/>
            <person name="Goodwin S."/>
            <person name="Spatafora J."/>
            <person name="Crous P."/>
            <person name="Grigoriev I."/>
        </authorList>
    </citation>
    <scope>NUCLEOTIDE SEQUENCE</scope>
    <source>
        <strain evidence="2">SCOH1-5</strain>
    </source>
</reference>
<gene>
    <name evidence="2" type="ORF">CERZMDRAFT_81300</name>
</gene>
<dbReference type="AlphaFoldDB" id="A0A6A6FRR1"/>
<dbReference type="SUPFAM" id="SSF81383">
    <property type="entry name" value="F-box domain"/>
    <property type="match status" value="1"/>
</dbReference>
<dbReference type="PROSITE" id="PS50181">
    <property type="entry name" value="FBOX"/>
    <property type="match status" value="1"/>
</dbReference>
<name>A0A6A6FRR1_9PEZI</name>
<evidence type="ECO:0000313" key="2">
    <source>
        <dbReference type="EMBL" id="KAF2216137.1"/>
    </source>
</evidence>
<keyword evidence="3" id="KW-1185">Reference proteome</keyword>
<feature type="domain" description="F-box" evidence="1">
    <location>
        <begin position="10"/>
        <end position="59"/>
    </location>
</feature>
<sequence length="341" mass="37472">MGDSSPKKHATSFLKLPAELKTSVLSNLSAAELQASRRVCKDIKDIVDESGNNGLIKKHIRARAEARIAEELRPIFSLSSTLNLRDFVLAFLVKRGIWKHPSKTQLFVEMACAQWTRDRLSELEVPVYPQDVDAMAQSLFLVAACFARVYKEAYHPELEASRITGKSGSGNISPEVFAGMENLALPNAKTIDGFYSLLDNLPFGYTFQSLAERGLPLKRDELGASFLEIVEKRLDGISGVVPCAPSPRLAIPPYLLTSVVIFDNNQADAYTGDVFPSVVSGICTAARIAEILNTESVQEVGDVFGYSLKSQWAHELFRAALGGQVLSELQTVAILEELYLF</sequence>
<evidence type="ECO:0000313" key="3">
    <source>
        <dbReference type="Proteomes" id="UP000799539"/>
    </source>
</evidence>
<evidence type="ECO:0000259" key="1">
    <source>
        <dbReference type="PROSITE" id="PS50181"/>
    </source>
</evidence>
<dbReference type="EMBL" id="ML992664">
    <property type="protein sequence ID" value="KAF2216137.1"/>
    <property type="molecule type" value="Genomic_DNA"/>
</dbReference>
<accession>A0A6A6FRR1</accession>
<dbReference type="Proteomes" id="UP000799539">
    <property type="component" value="Unassembled WGS sequence"/>
</dbReference>
<organism evidence="2 3">
    <name type="scientific">Cercospora zeae-maydis SCOH1-5</name>
    <dbReference type="NCBI Taxonomy" id="717836"/>
    <lineage>
        <taxon>Eukaryota</taxon>
        <taxon>Fungi</taxon>
        <taxon>Dikarya</taxon>
        <taxon>Ascomycota</taxon>
        <taxon>Pezizomycotina</taxon>
        <taxon>Dothideomycetes</taxon>
        <taxon>Dothideomycetidae</taxon>
        <taxon>Mycosphaerellales</taxon>
        <taxon>Mycosphaerellaceae</taxon>
        <taxon>Cercospora</taxon>
    </lineage>
</organism>